<feature type="region of interest" description="Disordered" evidence="1">
    <location>
        <begin position="26"/>
        <end position="45"/>
    </location>
</feature>
<evidence type="ECO:0000256" key="1">
    <source>
        <dbReference type="SAM" id="MobiDB-lite"/>
    </source>
</evidence>
<feature type="region of interest" description="Disordered" evidence="1">
    <location>
        <begin position="65"/>
        <end position="171"/>
    </location>
</feature>
<dbReference type="AlphaFoldDB" id="A0A6J4PDQ6"/>
<accession>A0A6J4PDQ6</accession>
<reference evidence="2" key="1">
    <citation type="submission" date="2020-02" db="EMBL/GenBank/DDBJ databases">
        <authorList>
            <person name="Meier V. D."/>
        </authorList>
    </citation>
    <scope>NUCLEOTIDE SEQUENCE</scope>
    <source>
        <strain evidence="2">AVDCRST_MAG06</strain>
    </source>
</reference>
<evidence type="ECO:0000313" key="2">
    <source>
        <dbReference type="EMBL" id="CAA9407213.1"/>
    </source>
</evidence>
<sequence length="171" mass="18612">DDVLLHRLLARRVHRRRRRLAVVAAEPRRRPREGHGVRDLPAAHRGVRHGSDDLAVAARQRPRGVVGQAHVGLHPPRLRRGAGRDLHLRPRRDGSWRDGRGGRRARRVDHRGRRPGGPVRRRGAPRRGLGAARAGDPRLGGSAAPAAAGAEAGGGGAQPRAGLQQVHRRDV</sequence>
<feature type="compositionally biased region" description="Basic and acidic residues" evidence="1">
    <location>
        <begin position="82"/>
        <end position="101"/>
    </location>
</feature>
<feature type="compositionally biased region" description="Basic residues" evidence="1">
    <location>
        <begin position="102"/>
        <end position="125"/>
    </location>
</feature>
<feature type="non-terminal residue" evidence="2">
    <location>
        <position position="1"/>
    </location>
</feature>
<feature type="compositionally biased region" description="Low complexity" evidence="1">
    <location>
        <begin position="126"/>
        <end position="150"/>
    </location>
</feature>
<dbReference type="EMBL" id="CADCUP010000174">
    <property type="protein sequence ID" value="CAA9407213.1"/>
    <property type="molecule type" value="Genomic_DNA"/>
</dbReference>
<feature type="non-terminal residue" evidence="2">
    <location>
        <position position="171"/>
    </location>
</feature>
<dbReference type="EC" id="1.5.1.3" evidence="2"/>
<dbReference type="GO" id="GO:0004146">
    <property type="term" value="F:dihydrofolate reductase activity"/>
    <property type="evidence" value="ECO:0007669"/>
    <property type="project" value="UniProtKB-EC"/>
</dbReference>
<name>A0A6J4PDQ6_9ACTN</name>
<organism evidence="2">
    <name type="scientific">uncultured Nocardioides sp</name>
    <dbReference type="NCBI Taxonomy" id="198441"/>
    <lineage>
        <taxon>Bacteria</taxon>
        <taxon>Bacillati</taxon>
        <taxon>Actinomycetota</taxon>
        <taxon>Actinomycetes</taxon>
        <taxon>Propionibacteriales</taxon>
        <taxon>Nocardioidaceae</taxon>
        <taxon>Nocardioides</taxon>
        <taxon>environmental samples</taxon>
    </lineage>
</organism>
<keyword evidence="2" id="KW-0560">Oxidoreductase</keyword>
<gene>
    <name evidence="2" type="ORF">AVDCRST_MAG06-2620</name>
</gene>
<protein>
    <submittedName>
        <fullName evidence="2">Dihydrofolate reductase</fullName>
        <ecNumber evidence="2">1.5.1.3</ecNumber>
    </submittedName>
</protein>
<proteinExistence type="predicted"/>
<feature type="compositionally biased region" description="Basic and acidic residues" evidence="1">
    <location>
        <begin position="33"/>
        <end position="42"/>
    </location>
</feature>